<dbReference type="PATRIC" id="fig|28092.6.peg.6034"/>
<keyword evidence="3" id="KW-1185">Reference proteome</keyword>
<proteinExistence type="predicted"/>
<gene>
    <name evidence="2" type="ORF">WM40_25600</name>
</gene>
<dbReference type="EMBL" id="LAQU01000084">
    <property type="protein sequence ID" value="KKB61031.1"/>
    <property type="molecule type" value="Genomic_DNA"/>
</dbReference>
<evidence type="ECO:0000313" key="2">
    <source>
        <dbReference type="EMBL" id="KKB61031.1"/>
    </source>
</evidence>
<accession>A0A0F5JT75</accession>
<evidence type="ECO:0000313" key="3">
    <source>
        <dbReference type="Proteomes" id="UP000033618"/>
    </source>
</evidence>
<dbReference type="RefSeq" id="WP_046154432.1">
    <property type="nucleotide sequence ID" value="NZ_CADFGU010000026.1"/>
</dbReference>
<comment type="caution">
    <text evidence="2">The sequence shown here is derived from an EMBL/GenBank/DDBJ whole genome shotgun (WGS) entry which is preliminary data.</text>
</comment>
<feature type="region of interest" description="Disordered" evidence="1">
    <location>
        <begin position="115"/>
        <end position="136"/>
    </location>
</feature>
<organism evidence="2 3">
    <name type="scientific">Robbsia andropogonis</name>
    <dbReference type="NCBI Taxonomy" id="28092"/>
    <lineage>
        <taxon>Bacteria</taxon>
        <taxon>Pseudomonadati</taxon>
        <taxon>Pseudomonadota</taxon>
        <taxon>Betaproteobacteria</taxon>
        <taxon>Burkholderiales</taxon>
        <taxon>Burkholderiaceae</taxon>
        <taxon>Robbsia</taxon>
    </lineage>
</organism>
<dbReference type="AlphaFoldDB" id="A0A0F5JT75"/>
<evidence type="ECO:0000256" key="1">
    <source>
        <dbReference type="SAM" id="MobiDB-lite"/>
    </source>
</evidence>
<dbReference type="Proteomes" id="UP000033618">
    <property type="component" value="Unassembled WGS sequence"/>
</dbReference>
<reference evidence="2 3" key="1">
    <citation type="submission" date="2015-03" db="EMBL/GenBank/DDBJ databases">
        <title>Draft Genome Sequence of Burkholderia andropogonis type strain ICMP2807, isolated from Sorghum bicolor.</title>
        <authorList>
            <person name="Lopes-Santos L."/>
            <person name="Castro D.B."/>
            <person name="Ottoboni L.M."/>
            <person name="Park D."/>
            <person name="Weirc B.S."/>
            <person name="Destefano S.A."/>
        </authorList>
    </citation>
    <scope>NUCLEOTIDE SEQUENCE [LARGE SCALE GENOMIC DNA]</scope>
    <source>
        <strain evidence="2 3">ICMP2807</strain>
    </source>
</reference>
<dbReference type="STRING" id="28092.WM40_25600"/>
<name>A0A0F5JT75_9BURK</name>
<sequence length="154" mass="17029">MLEFTSDQVAALAEIDAKAFVSRVVADLASDNPVLAAEQTLPVRLWQAFTAARLLGIERDDNLVAFLHMETYASKFYEQPAVRNWLTRPGRPPDERLHDYFRVVQWKIDNPEFNGGINNGSSGGAGNRGSRDSGRSVAAGWGRLIGWRRRGGNG</sequence>
<protein>
    <submittedName>
        <fullName evidence="2">Uncharacterized protein</fullName>
    </submittedName>
</protein>
<feature type="compositionally biased region" description="Gly residues" evidence="1">
    <location>
        <begin position="117"/>
        <end position="127"/>
    </location>
</feature>
<dbReference type="OrthoDB" id="6623806at2"/>